<dbReference type="GO" id="GO:0005886">
    <property type="term" value="C:plasma membrane"/>
    <property type="evidence" value="ECO:0007669"/>
    <property type="project" value="TreeGrafter"/>
</dbReference>
<keyword evidence="9" id="KW-1185">Reference proteome</keyword>
<dbReference type="PROSITE" id="PS50093">
    <property type="entry name" value="PKD"/>
    <property type="match status" value="1"/>
</dbReference>
<feature type="compositionally biased region" description="Low complexity" evidence="6">
    <location>
        <begin position="557"/>
        <end position="567"/>
    </location>
</feature>
<feature type="compositionally biased region" description="Basic and acidic residues" evidence="6">
    <location>
        <begin position="628"/>
        <end position="638"/>
    </location>
</feature>
<dbReference type="PANTHER" id="PTHR46730:SF4">
    <property type="entry name" value="POLYCYSTIC KIDNEY DISEASE PROTEIN 1-LIKE 1"/>
    <property type="match status" value="1"/>
</dbReference>
<evidence type="ECO:0000313" key="8">
    <source>
        <dbReference type="EMBL" id="GFR72586.1"/>
    </source>
</evidence>
<gene>
    <name evidence="8" type="ORF">ElyMa_005709500</name>
</gene>
<evidence type="ECO:0000256" key="4">
    <source>
        <dbReference type="ARBA" id="ARBA00022989"/>
    </source>
</evidence>
<sequence>MGNVGNLKASDEKSCNAKMRPVEKVPDNLGMEFIFTRTGIFSASVHASNAYDLLEKNITIVVIDQHIRNVSAQLKIPSRAVVSTEEILVFQLQAFTADRNFTIIRVDFGDGVVKTASVRERQSASLHRYDPQMVTLLADYGDGCTLSLKFDHQYLEEGIFSPLITLFNNVSSVTVELERPLFLVHEIKDILIESPELGAKDTRIAFSVRLNKTSENATADWYVYDKNGKTVANMGSKSTGLEVFLTFRETGRYKVVCNTFNAVSFQTESTHIMIHNIQQPVQGLRLSCNQGSYLEIEQEISCKAFVESGEDVAFVWDFQEESNVTYIDELGERGSIAKHTFLSPGSYNIRVRAYNVLNELTQSLGYNVHVEVAVGCLNVRTSAPALPGVPVIITATASTGSDLFFDLELSDENGNLVDKDVKRLDRQVAIRNGTTFFSESVIIPKPAGHHIVRVRAWNHISNTSATVGITIRERPPRFHIVAMPSPSTSVVSLAIQTPDGALLYREDLIFSFQFRGEAPHLTQVPLVTRDLHSDYPEPALASSSPPPPSSSTPPPATSSSSSSSSSSSYVLSENAFTAKSVSEKQNWLLVEGAALTKAARSRTVSHDQGIREETQGRGRRFRRVSWRAHGERTGESKGKAKNSHNNEGLDLAAVEPGAKQITTGPAEGGEGTAGGRKRHWSRPEPEAHVPPTPGPGDARTRDTEAAVSGTGTLPGSARLASNGEQQTPVAGADLHLDLVHISVASDGEYN</sequence>
<dbReference type="GO" id="GO:0005261">
    <property type="term" value="F:monoatomic cation channel activity"/>
    <property type="evidence" value="ECO:0007669"/>
    <property type="project" value="TreeGrafter"/>
</dbReference>
<evidence type="ECO:0000256" key="2">
    <source>
        <dbReference type="ARBA" id="ARBA00022692"/>
    </source>
</evidence>
<dbReference type="PANTHER" id="PTHR46730">
    <property type="entry name" value="POLYCYSTIN-1"/>
    <property type="match status" value="1"/>
</dbReference>
<feature type="compositionally biased region" description="Pro residues" evidence="6">
    <location>
        <begin position="544"/>
        <end position="556"/>
    </location>
</feature>
<keyword evidence="3" id="KW-0677">Repeat</keyword>
<feature type="compositionally biased region" description="Basic residues" evidence="6">
    <location>
        <begin position="617"/>
        <end position="626"/>
    </location>
</feature>
<reference evidence="8 9" key="1">
    <citation type="journal article" date="2021" name="Elife">
        <title>Chloroplast acquisition without the gene transfer in kleptoplastic sea slugs, Plakobranchus ocellatus.</title>
        <authorList>
            <person name="Maeda T."/>
            <person name="Takahashi S."/>
            <person name="Yoshida T."/>
            <person name="Shimamura S."/>
            <person name="Takaki Y."/>
            <person name="Nagai Y."/>
            <person name="Toyoda A."/>
            <person name="Suzuki Y."/>
            <person name="Arimoto A."/>
            <person name="Ishii H."/>
            <person name="Satoh N."/>
            <person name="Nishiyama T."/>
            <person name="Hasebe M."/>
            <person name="Maruyama T."/>
            <person name="Minagawa J."/>
            <person name="Obokata J."/>
            <person name="Shigenobu S."/>
        </authorList>
    </citation>
    <scope>NUCLEOTIDE SEQUENCE [LARGE SCALE GENOMIC DNA]</scope>
</reference>
<keyword evidence="5" id="KW-0472">Membrane</keyword>
<organism evidence="8 9">
    <name type="scientific">Elysia marginata</name>
    <dbReference type="NCBI Taxonomy" id="1093978"/>
    <lineage>
        <taxon>Eukaryota</taxon>
        <taxon>Metazoa</taxon>
        <taxon>Spiralia</taxon>
        <taxon>Lophotrochozoa</taxon>
        <taxon>Mollusca</taxon>
        <taxon>Gastropoda</taxon>
        <taxon>Heterobranchia</taxon>
        <taxon>Euthyneura</taxon>
        <taxon>Panpulmonata</taxon>
        <taxon>Sacoglossa</taxon>
        <taxon>Placobranchoidea</taxon>
        <taxon>Plakobranchidae</taxon>
        <taxon>Elysia</taxon>
    </lineage>
</organism>
<dbReference type="InterPro" id="IPR035986">
    <property type="entry name" value="PKD_dom_sf"/>
</dbReference>
<dbReference type="InterPro" id="IPR013783">
    <property type="entry name" value="Ig-like_fold"/>
</dbReference>
<dbReference type="GO" id="GO:0006816">
    <property type="term" value="P:calcium ion transport"/>
    <property type="evidence" value="ECO:0007669"/>
    <property type="project" value="TreeGrafter"/>
</dbReference>
<dbReference type="Pfam" id="PF00801">
    <property type="entry name" value="PKD"/>
    <property type="match status" value="1"/>
</dbReference>
<dbReference type="Proteomes" id="UP000762676">
    <property type="component" value="Unassembled WGS sequence"/>
</dbReference>
<keyword evidence="2" id="KW-0812">Transmembrane</keyword>
<feature type="region of interest" description="Disordered" evidence="6">
    <location>
        <begin position="535"/>
        <end position="567"/>
    </location>
</feature>
<evidence type="ECO:0000313" key="9">
    <source>
        <dbReference type="Proteomes" id="UP000762676"/>
    </source>
</evidence>
<dbReference type="SUPFAM" id="SSF49299">
    <property type="entry name" value="PKD domain"/>
    <property type="match status" value="2"/>
</dbReference>
<evidence type="ECO:0000256" key="3">
    <source>
        <dbReference type="ARBA" id="ARBA00022737"/>
    </source>
</evidence>
<feature type="domain" description="PKD" evidence="7">
    <location>
        <begin position="307"/>
        <end position="375"/>
    </location>
</feature>
<dbReference type="InterPro" id="IPR000601">
    <property type="entry name" value="PKD_dom"/>
</dbReference>
<evidence type="ECO:0000256" key="5">
    <source>
        <dbReference type="ARBA" id="ARBA00023136"/>
    </source>
</evidence>
<comment type="caution">
    <text evidence="8">The sequence shown here is derived from an EMBL/GenBank/DDBJ whole genome shotgun (WGS) entry which is preliminary data.</text>
</comment>
<dbReference type="AlphaFoldDB" id="A0AAV4FHQ0"/>
<evidence type="ECO:0000256" key="1">
    <source>
        <dbReference type="ARBA" id="ARBA00004370"/>
    </source>
</evidence>
<dbReference type="Gene3D" id="2.60.40.10">
    <property type="entry name" value="Immunoglobulins"/>
    <property type="match status" value="1"/>
</dbReference>
<evidence type="ECO:0000256" key="6">
    <source>
        <dbReference type="SAM" id="MobiDB-lite"/>
    </source>
</evidence>
<proteinExistence type="predicted"/>
<feature type="compositionally biased region" description="Basic and acidic residues" evidence="6">
    <location>
        <begin position="604"/>
        <end position="616"/>
    </location>
</feature>
<keyword evidence="4" id="KW-1133">Transmembrane helix</keyword>
<protein>
    <submittedName>
        <fullName evidence="8">Polycystin-1-like</fullName>
    </submittedName>
</protein>
<name>A0AAV4FHQ0_9GAST</name>
<evidence type="ECO:0000259" key="7">
    <source>
        <dbReference type="PROSITE" id="PS50093"/>
    </source>
</evidence>
<feature type="region of interest" description="Disordered" evidence="6">
    <location>
        <begin position="598"/>
        <end position="728"/>
    </location>
</feature>
<dbReference type="EMBL" id="BMAT01011421">
    <property type="protein sequence ID" value="GFR72586.1"/>
    <property type="molecule type" value="Genomic_DNA"/>
</dbReference>
<comment type="subcellular location">
    <subcellularLocation>
        <location evidence="1">Membrane</location>
    </subcellularLocation>
</comment>
<accession>A0AAV4FHQ0</accession>